<dbReference type="InterPro" id="IPR001357">
    <property type="entry name" value="BRCT_dom"/>
</dbReference>
<keyword evidence="4" id="KW-1185">Reference proteome</keyword>
<evidence type="ECO:0000256" key="1">
    <source>
        <dbReference type="SAM" id="MobiDB-lite"/>
    </source>
</evidence>
<feature type="non-terminal residue" evidence="3">
    <location>
        <position position="1"/>
    </location>
</feature>
<feature type="domain" description="BRCT" evidence="2">
    <location>
        <begin position="147"/>
        <end position="188"/>
    </location>
</feature>
<evidence type="ECO:0000313" key="4">
    <source>
        <dbReference type="Proteomes" id="UP001054857"/>
    </source>
</evidence>
<sequence length="191" mass="19762">GNQAAQEDGKQQEQQHGELQGGEQQQQLQVPGGVGERLLLEGLRVFISVGTSLREDVGSLARALGACVLTRLPAAPCPAAPLPSQQPLKTARTLPPADLILALGMTSARQPSSSSPSVVPTTDNGESAAPLFVLLDPDMAAASGGAAARQFSALSATAAALGAPLVSYKWLMECAGGYRLVPYTSYIVTRR</sequence>
<evidence type="ECO:0000313" key="3">
    <source>
        <dbReference type="EMBL" id="GFR42790.1"/>
    </source>
</evidence>
<evidence type="ECO:0000259" key="2">
    <source>
        <dbReference type="PROSITE" id="PS50172"/>
    </source>
</evidence>
<feature type="compositionally biased region" description="Basic and acidic residues" evidence="1">
    <location>
        <begin position="7"/>
        <end position="16"/>
    </location>
</feature>
<dbReference type="SUPFAM" id="SSF52113">
    <property type="entry name" value="BRCT domain"/>
    <property type="match status" value="1"/>
</dbReference>
<proteinExistence type="predicted"/>
<dbReference type="PROSITE" id="PS50172">
    <property type="entry name" value="BRCT"/>
    <property type="match status" value="1"/>
</dbReference>
<protein>
    <recommendedName>
        <fullName evidence="2">BRCT domain-containing protein</fullName>
    </recommendedName>
</protein>
<feature type="region of interest" description="Disordered" evidence="1">
    <location>
        <begin position="1"/>
        <end position="30"/>
    </location>
</feature>
<dbReference type="EMBL" id="BMAR01000004">
    <property type="protein sequence ID" value="GFR42790.1"/>
    <property type="molecule type" value="Genomic_DNA"/>
</dbReference>
<reference evidence="3 4" key="1">
    <citation type="journal article" date="2021" name="Sci. Rep.">
        <title>Genome sequencing of the multicellular alga Astrephomene provides insights into convergent evolution of germ-soma differentiation.</title>
        <authorList>
            <person name="Yamashita S."/>
            <person name="Yamamoto K."/>
            <person name="Matsuzaki R."/>
            <person name="Suzuki S."/>
            <person name="Yamaguchi H."/>
            <person name="Hirooka S."/>
            <person name="Minakuchi Y."/>
            <person name="Miyagishima S."/>
            <person name="Kawachi M."/>
            <person name="Toyoda A."/>
            <person name="Nozaki H."/>
        </authorList>
    </citation>
    <scope>NUCLEOTIDE SEQUENCE [LARGE SCALE GENOMIC DNA]</scope>
    <source>
        <strain evidence="3 4">NIES-4017</strain>
    </source>
</reference>
<gene>
    <name evidence="3" type="ORF">Agub_g3754</name>
</gene>
<name>A0AAD3DJ67_9CHLO</name>
<feature type="compositionally biased region" description="Low complexity" evidence="1">
    <location>
        <begin position="17"/>
        <end position="30"/>
    </location>
</feature>
<dbReference type="Proteomes" id="UP001054857">
    <property type="component" value="Unassembled WGS sequence"/>
</dbReference>
<comment type="caution">
    <text evidence="3">The sequence shown here is derived from an EMBL/GenBank/DDBJ whole genome shotgun (WGS) entry which is preliminary data.</text>
</comment>
<dbReference type="AlphaFoldDB" id="A0AAD3DJ67"/>
<organism evidence="3 4">
    <name type="scientific">Astrephomene gubernaculifera</name>
    <dbReference type="NCBI Taxonomy" id="47775"/>
    <lineage>
        <taxon>Eukaryota</taxon>
        <taxon>Viridiplantae</taxon>
        <taxon>Chlorophyta</taxon>
        <taxon>core chlorophytes</taxon>
        <taxon>Chlorophyceae</taxon>
        <taxon>CS clade</taxon>
        <taxon>Chlamydomonadales</taxon>
        <taxon>Astrephomenaceae</taxon>
        <taxon>Astrephomene</taxon>
    </lineage>
</organism>
<accession>A0AAD3DJ67</accession>
<dbReference type="InterPro" id="IPR036420">
    <property type="entry name" value="BRCT_dom_sf"/>
</dbReference>